<comment type="caution">
    <text evidence="2">The sequence shown here is derived from an EMBL/GenBank/DDBJ whole genome shotgun (WGS) entry which is preliminary data.</text>
</comment>
<dbReference type="EMBL" id="JARBHB010000013">
    <property type="protein sequence ID" value="KAJ8870635.1"/>
    <property type="molecule type" value="Genomic_DNA"/>
</dbReference>
<evidence type="ECO:0000313" key="3">
    <source>
        <dbReference type="Proteomes" id="UP001159363"/>
    </source>
</evidence>
<evidence type="ECO:0000313" key="2">
    <source>
        <dbReference type="EMBL" id="KAJ8870635.1"/>
    </source>
</evidence>
<reference evidence="2 3" key="1">
    <citation type="submission" date="2023-02" db="EMBL/GenBank/DDBJ databases">
        <title>LHISI_Scaffold_Assembly.</title>
        <authorList>
            <person name="Stuart O.P."/>
            <person name="Cleave R."/>
            <person name="Magrath M.J.L."/>
            <person name="Mikheyev A.S."/>
        </authorList>
    </citation>
    <scope>NUCLEOTIDE SEQUENCE [LARGE SCALE GENOMIC DNA]</scope>
    <source>
        <strain evidence="2">Daus_M_001</strain>
        <tissue evidence="2">Leg muscle</tissue>
    </source>
</reference>
<gene>
    <name evidence="2" type="ORF">PR048_029658</name>
</gene>
<keyword evidence="3" id="KW-1185">Reference proteome</keyword>
<name>A0ABQ9GE08_9NEOP</name>
<sequence>MRPSTASVTPHSHTLLPPTIARGDGQTCVHPPPQSLRTLTHYCHLRSLEVMVRHLADQSRGSNKVYSASSIKCAIASKSKALNWRAVFSSQFLMDLTLSFILRPRRNGFNPRSVHFGFSQVGIEPDDAAGRRRVGSPGRRRLYFSGDKLQILRPMNVEGKQRGGGGDLLHAFQDCENRSALPTYGASTARLSVRTGRPGTHLLCRHDGNTARRARRSDEALGARVSVARIAPSLLDFGRGGEDETDFKDTYIAVTFAIGSPFIKYAPDDCEPITDLRGSYLPSPYYKTTRLPTRKANLVRLLHDFLKLESYRTMTLVSGFSRGSPVSPAPSFWRRSIFTSITLIGSQDFAVKSRPKSPHSSLMHKPGVNFVHACLHISFLCWSRVCGVESAPSSPMHSSPQLVRCHVTSCPSTSFSLSLSRLPSPCTLRRRPSSSLLLLTIPDYRTSVRWLPRKAHYSPAAGTLVHNLLYISGCAEDGYYQKDSYSSSQVSRVLRQGRERRDCDSGRITCQSSPCRRVTVQLAGLPGGEEDRGEQGSIPGGFAPEFSHIVIVPDDAAGRRVFLGISRFPRSCISALLHTHLAPAPSADVKDRPNFEQLLWAALNIEVLRASEVSTERCRNPRENAPSSGIVQHNFPVRRCPAQYPCTALSSTISLYGIVQHNIPVRHCPAQYPCTALSSTISLYGIVQHNIPVRHCPAQYPCTALSSTISLYGIVQHNIPVRHCPAQYPCTALSSTISLYGIVQHNFPVRRCPAQYPCTALSSTISLYGTALS</sequence>
<feature type="compositionally biased region" description="Polar residues" evidence="1">
    <location>
        <begin position="1"/>
        <end position="12"/>
    </location>
</feature>
<feature type="region of interest" description="Disordered" evidence="1">
    <location>
        <begin position="1"/>
        <end position="26"/>
    </location>
</feature>
<evidence type="ECO:0000256" key="1">
    <source>
        <dbReference type="SAM" id="MobiDB-lite"/>
    </source>
</evidence>
<organism evidence="2 3">
    <name type="scientific">Dryococelus australis</name>
    <dbReference type="NCBI Taxonomy" id="614101"/>
    <lineage>
        <taxon>Eukaryota</taxon>
        <taxon>Metazoa</taxon>
        <taxon>Ecdysozoa</taxon>
        <taxon>Arthropoda</taxon>
        <taxon>Hexapoda</taxon>
        <taxon>Insecta</taxon>
        <taxon>Pterygota</taxon>
        <taxon>Neoptera</taxon>
        <taxon>Polyneoptera</taxon>
        <taxon>Phasmatodea</taxon>
        <taxon>Verophasmatodea</taxon>
        <taxon>Anareolatae</taxon>
        <taxon>Phasmatidae</taxon>
        <taxon>Eurycanthinae</taxon>
        <taxon>Dryococelus</taxon>
    </lineage>
</organism>
<protein>
    <submittedName>
        <fullName evidence="2">Uncharacterized protein</fullName>
    </submittedName>
</protein>
<dbReference type="Proteomes" id="UP001159363">
    <property type="component" value="Chromosome 12"/>
</dbReference>
<proteinExistence type="predicted"/>
<accession>A0ABQ9GE08</accession>